<dbReference type="AlphaFoldDB" id="A0A940MDX8"/>
<dbReference type="InterPro" id="IPR046040">
    <property type="entry name" value="DUF5998"/>
</dbReference>
<evidence type="ECO:0000313" key="2">
    <source>
        <dbReference type="EMBL" id="MBP0457812.1"/>
    </source>
</evidence>
<keyword evidence="3" id="KW-1185">Reference proteome</keyword>
<dbReference type="Pfam" id="PF19461">
    <property type="entry name" value="DUF5998"/>
    <property type="match status" value="1"/>
</dbReference>
<comment type="caution">
    <text evidence="2">The sequence shown here is derived from an EMBL/GenBank/DDBJ whole genome shotgun (WGS) entry which is preliminary data.</text>
</comment>
<reference evidence="2" key="1">
    <citation type="submission" date="2021-03" db="EMBL/GenBank/DDBJ databases">
        <title>Whole genome sequence of Streptomyces bomunensis MMS17-BM035.</title>
        <authorList>
            <person name="Lee J.H."/>
        </authorList>
    </citation>
    <scope>NUCLEOTIDE SEQUENCE</scope>
    <source>
        <strain evidence="2">MMS17-BM035</strain>
    </source>
</reference>
<sequence length="198" mass="20863">MAKSGITTQGLRTAIERSGYYPALVAEAVEAAVGGERIASYLVHQETTFDANEVRRHVTVLVLTEHRFIVSHTDEQAADSGSPTPYATTSTESVKRDRISSVVVSRVVANPESYTPGALPREVVLTIGWGAVSRIDLEPAACGDPDCEADHGYTGNSTADDLSLRVSEAGDGIDAVRETLSFAQALSEATATPSAGRA</sequence>
<evidence type="ECO:0000256" key="1">
    <source>
        <dbReference type="SAM" id="MobiDB-lite"/>
    </source>
</evidence>
<feature type="region of interest" description="Disordered" evidence="1">
    <location>
        <begin position="74"/>
        <end position="93"/>
    </location>
</feature>
<accession>A0A940MDX8</accession>
<organism evidence="2 3">
    <name type="scientific">Streptomyces montanisoli</name>
    <dbReference type="NCBI Taxonomy" id="2798581"/>
    <lineage>
        <taxon>Bacteria</taxon>
        <taxon>Bacillati</taxon>
        <taxon>Actinomycetota</taxon>
        <taxon>Actinomycetes</taxon>
        <taxon>Kitasatosporales</taxon>
        <taxon>Streptomycetaceae</taxon>
        <taxon>Streptomyces</taxon>
    </lineage>
</organism>
<gene>
    <name evidence="2" type="ORF">JFN87_09905</name>
</gene>
<dbReference type="EMBL" id="JAGIQL010000029">
    <property type="protein sequence ID" value="MBP0457812.1"/>
    <property type="molecule type" value="Genomic_DNA"/>
</dbReference>
<name>A0A940MDX8_9ACTN</name>
<feature type="compositionally biased region" description="Polar residues" evidence="1">
    <location>
        <begin position="79"/>
        <end position="92"/>
    </location>
</feature>
<dbReference type="RefSeq" id="WP_209339578.1">
    <property type="nucleotide sequence ID" value="NZ_JAGIQL010000029.1"/>
</dbReference>
<protein>
    <submittedName>
        <fullName evidence="2">Phosphodiesterase</fullName>
    </submittedName>
</protein>
<evidence type="ECO:0000313" key="3">
    <source>
        <dbReference type="Proteomes" id="UP000670475"/>
    </source>
</evidence>
<dbReference type="Proteomes" id="UP000670475">
    <property type="component" value="Unassembled WGS sequence"/>
</dbReference>
<proteinExistence type="predicted"/>